<dbReference type="HOGENOM" id="CLU_053604_0_0_11"/>
<sequence length="296" mass="34404">MERLTADHLARRTRGERHPVWDFMFNYYPVTPGKLAHWHPGALRGIVADERPNLARAATAQKQARWLPQYKDHYRWRDVSGVTVWGLDADRHWNARGTTIRYIYDLLVRTLHRAPQLGCFGLHEWAMVYRDQPRHPEPLRLGTDGTNKVVEQSHLKCTHYDAFRFFTPAAIPRNEHTPTRDSQRDFEQPGCLHATMDVYKWATKLGPLIPGHLWLDCFELACDVRQLDMEASPYDLSAWGFSPVKIETPQGRAEYVRRQQALMDRGQYLRTQILDLLVAVYPKLENANQPDSAQLP</sequence>
<name>F8E232_CORRG</name>
<protein>
    <submittedName>
        <fullName evidence="1">Secreted protein</fullName>
    </submittedName>
</protein>
<reference evidence="1 2" key="1">
    <citation type="journal article" date="2012" name="BMC Genomics">
        <title>Complete genome sequence, lifestyle, and multi-drug resistance of the human pathogen Corynebacterium resistens DSM 45100 isolated from blood samples of a leukemia patient.</title>
        <authorList>
            <person name="Schroder J."/>
            <person name="Maus I."/>
            <person name="Meyer K."/>
            <person name="Wordemann S."/>
            <person name="Blom J."/>
            <person name="Jaenicke S."/>
            <person name="Schneider J."/>
            <person name="Trost E."/>
            <person name="Tauch A."/>
        </authorList>
    </citation>
    <scope>NUCLEOTIDE SEQUENCE [LARGE SCALE GENOMIC DNA]</scope>
    <source>
        <strain evidence="2">DSM 45100 / JCM 12819 / CCUG 50093 / GTC 2026 / SICGH 158</strain>
    </source>
</reference>
<dbReference type="EMBL" id="CP002857">
    <property type="protein sequence ID" value="AEI09349.1"/>
    <property type="molecule type" value="Genomic_DNA"/>
</dbReference>
<evidence type="ECO:0000313" key="1">
    <source>
        <dbReference type="EMBL" id="AEI09349.1"/>
    </source>
</evidence>
<dbReference type="STRING" id="662755.CRES_0993"/>
<dbReference type="Proteomes" id="UP000000492">
    <property type="component" value="Chromosome"/>
</dbReference>
<keyword evidence="2" id="KW-1185">Reference proteome</keyword>
<gene>
    <name evidence="1" type="ordered locus">CRES_0993</name>
</gene>
<proteinExistence type="predicted"/>
<organism evidence="1 2">
    <name type="scientific">Corynebacterium resistens (strain DSM 45100 / JCM 12819 / GTC 2026 / SICGH 158)</name>
    <dbReference type="NCBI Taxonomy" id="662755"/>
    <lineage>
        <taxon>Bacteria</taxon>
        <taxon>Bacillati</taxon>
        <taxon>Actinomycetota</taxon>
        <taxon>Actinomycetes</taxon>
        <taxon>Mycobacteriales</taxon>
        <taxon>Corynebacteriaceae</taxon>
        <taxon>Corynebacterium</taxon>
    </lineage>
</organism>
<evidence type="ECO:0000313" key="2">
    <source>
        <dbReference type="Proteomes" id="UP000000492"/>
    </source>
</evidence>
<dbReference type="KEGG" id="crd:CRES_0993"/>
<dbReference type="eggNOG" id="ENOG502Z7SZ">
    <property type="taxonomic scope" value="Bacteria"/>
</dbReference>
<dbReference type="AlphaFoldDB" id="F8E232"/>
<accession>F8E232</accession>